<name>A0A1D2NFD0_ORCCI</name>
<dbReference type="GO" id="GO:0046856">
    <property type="term" value="P:phosphatidylinositol dephosphorylation"/>
    <property type="evidence" value="ECO:0007669"/>
    <property type="project" value="TreeGrafter"/>
</dbReference>
<evidence type="ECO:0000259" key="1">
    <source>
        <dbReference type="PROSITE" id="PS50275"/>
    </source>
</evidence>
<dbReference type="InterPro" id="IPR002013">
    <property type="entry name" value="SAC_dom"/>
</dbReference>
<dbReference type="GO" id="GO:0043812">
    <property type="term" value="F:phosphatidylinositol-4-phosphate phosphatase activity"/>
    <property type="evidence" value="ECO:0007669"/>
    <property type="project" value="TreeGrafter"/>
</dbReference>
<gene>
    <name evidence="2" type="ORF">Ocin01_02733</name>
</gene>
<dbReference type="EMBL" id="LJIJ01000059">
    <property type="protein sequence ID" value="ODN03932.1"/>
    <property type="molecule type" value="Genomic_DNA"/>
</dbReference>
<accession>A0A1D2NFD0</accession>
<dbReference type="OrthoDB" id="405996at2759"/>
<reference evidence="2 3" key="1">
    <citation type="journal article" date="2016" name="Genome Biol. Evol.">
        <title>Gene Family Evolution Reflects Adaptation to Soil Environmental Stressors in the Genome of the Collembolan Orchesella cincta.</title>
        <authorList>
            <person name="Faddeeva-Vakhrusheva A."/>
            <person name="Derks M.F."/>
            <person name="Anvar S.Y."/>
            <person name="Agamennone V."/>
            <person name="Suring W."/>
            <person name="Smit S."/>
            <person name="van Straalen N.M."/>
            <person name="Roelofs D."/>
        </authorList>
    </citation>
    <scope>NUCLEOTIDE SEQUENCE [LARGE SCALE GENOMIC DNA]</scope>
    <source>
        <tissue evidence="2">Mixed pool</tissue>
    </source>
</reference>
<evidence type="ECO:0000313" key="3">
    <source>
        <dbReference type="Proteomes" id="UP000094527"/>
    </source>
</evidence>
<feature type="non-terminal residue" evidence="2">
    <location>
        <position position="1133"/>
    </location>
</feature>
<dbReference type="GO" id="GO:2001135">
    <property type="term" value="P:regulation of endocytic recycling"/>
    <property type="evidence" value="ECO:0007669"/>
    <property type="project" value="TreeGrafter"/>
</dbReference>
<keyword evidence="3" id="KW-1185">Reference proteome</keyword>
<dbReference type="GO" id="GO:0045334">
    <property type="term" value="C:clathrin-coated endocytic vesicle"/>
    <property type="evidence" value="ECO:0007669"/>
    <property type="project" value="TreeGrafter"/>
</dbReference>
<dbReference type="GO" id="GO:0005769">
    <property type="term" value="C:early endosome"/>
    <property type="evidence" value="ECO:0007669"/>
    <property type="project" value="TreeGrafter"/>
</dbReference>
<feature type="domain" description="SAC" evidence="1">
    <location>
        <begin position="143"/>
        <end position="491"/>
    </location>
</feature>
<dbReference type="PANTHER" id="PTHR45662:SF8">
    <property type="entry name" value="PHOSPHATIDYLINOSITIDE PHOSPHATASE SAC2"/>
    <property type="match status" value="1"/>
</dbReference>
<dbReference type="Pfam" id="PF12456">
    <property type="entry name" value="hSac2"/>
    <property type="match status" value="1"/>
</dbReference>
<sequence length="1133" mass="126014">REAVENNPSLVSIGKVYGFTGVLRLSVAAEPRLIFIRTRDLVCKIKEHEIYKITSVISVPLETEFEVEVESVTKAKQEEAQTTSTNAGVTSVSAVYSCGTQGVAEVIATPTAWNKIKIPSCPNSKKYFGRNDKMERRLLDEFHKMFVEADSFYYSTGYNIFSSLQQQTSSNASEQQAGKTTTQLKSTELEQNDKNQNKTLITVINLDEPIWKQADERFLWNQYMLSDITSSQDFQLHKWAIAILQGSIQHQKCQLDPTSARVTQNDSEEPADLELILISRRSRYRAGTRYLKRGVDENGKVANYVETEQIMAFRGHLISFLQTRGSVPIFWSQPGYKYRPPIRLDKSIEESLPAFESHINEEIGIYGALSLINLVEKNGRERALEEARGLKFDNVKLLTERLSDITRNMAYCWVDSYGIVMKQNGTYRVNCVDCLDRTNVVQSFLAKDVLSHQLSKVGLLMPEIGLSDAIKKKFLEMWANNGDIISKQYAGTNALKGDFTRTGERKFAGVMRDGMNSANRYLNNRLRDGTRQACIDLVLGLRSSVTEEELTLGKEAVEDKEITTELVMQMIEDVKHCIVPHQSVVLGSWGLVNAKTNDIATVDVDTVLVLTESDCYVALYDLNLDSIAGSTKVSLSSITSLEICSEPISHSHVSSVWGFFQASGNSNAQASIPSLKMQFTADDDTKDSFQFRSSNIRCFNNCVTHITHPDEMMEALKMLAETIKAAVFSHDSRIIMVNQAVTPGKSSQRAIPGLNAWIPRWNTANPASHQDSSAEPTGKKFSPASMQRFAPNFLKKKRNNVQVEDEDGAIKMKALDQPISPLHSGVPQALNIPTTLLTSSNESSILPTVIRPHAVTPEEAGSTVHIELLDLYLPSCGILCLHGKPPSLLQTAILPDILGENFKYSPGVSPITPIMDMPSQDITPTSTDTNASMKLPIPQDLLNRHRFSLPTTSLTITTTIATKGGRSTTPEIRITEEPVQGSVVFIGSTCPTTTQKRMSRSSEDVNKVTSITAGVKMFNNTFINKVPVTLKNKLTPNLQQEGRSTSDQDIFSTLVNMKGSHSENAIKDPVQKRDVMFAPLGKLARGMQNIGANYLDPRKIRDSLRQPRQDIVVPDDPEILEKMKTCKSQIIDI</sequence>
<dbReference type="PROSITE" id="PS50275">
    <property type="entry name" value="SAC"/>
    <property type="match status" value="1"/>
</dbReference>
<proteinExistence type="predicted"/>
<dbReference type="PANTHER" id="PTHR45662">
    <property type="entry name" value="PHOSPHATIDYLINOSITIDE PHOSPHATASE SAC1"/>
    <property type="match status" value="1"/>
</dbReference>
<protein>
    <submittedName>
        <fullName evidence="2">Phosphatidylinositide phosphatase SAC2</fullName>
    </submittedName>
</protein>
<dbReference type="Pfam" id="PF02383">
    <property type="entry name" value="Syja_N"/>
    <property type="match status" value="1"/>
</dbReference>
<comment type="caution">
    <text evidence="2">The sequence shown here is derived from an EMBL/GenBank/DDBJ whole genome shotgun (WGS) entry which is preliminary data.</text>
</comment>
<dbReference type="Proteomes" id="UP000094527">
    <property type="component" value="Unassembled WGS sequence"/>
</dbReference>
<dbReference type="InterPro" id="IPR022158">
    <property type="entry name" value="Inositol_phosphatase"/>
</dbReference>
<evidence type="ECO:0000313" key="2">
    <source>
        <dbReference type="EMBL" id="ODN03932.1"/>
    </source>
</evidence>
<dbReference type="STRING" id="48709.A0A1D2NFD0"/>
<dbReference type="AlphaFoldDB" id="A0A1D2NFD0"/>
<organism evidence="2 3">
    <name type="scientific">Orchesella cincta</name>
    <name type="common">Springtail</name>
    <name type="synonym">Podura cincta</name>
    <dbReference type="NCBI Taxonomy" id="48709"/>
    <lineage>
        <taxon>Eukaryota</taxon>
        <taxon>Metazoa</taxon>
        <taxon>Ecdysozoa</taxon>
        <taxon>Arthropoda</taxon>
        <taxon>Hexapoda</taxon>
        <taxon>Collembola</taxon>
        <taxon>Entomobryomorpha</taxon>
        <taxon>Entomobryoidea</taxon>
        <taxon>Orchesellidae</taxon>
        <taxon>Orchesellinae</taxon>
        <taxon>Orchesella</taxon>
    </lineage>
</organism>
<dbReference type="OMA" id="AFRINCI"/>
<feature type="non-terminal residue" evidence="2">
    <location>
        <position position="1"/>
    </location>
</feature>